<dbReference type="AlphaFoldDB" id="A0A841ZAH7"/>
<dbReference type="InterPro" id="IPR051203">
    <property type="entry name" value="Polysaccharide_Synthase-Rel"/>
</dbReference>
<evidence type="ECO:0000259" key="2">
    <source>
        <dbReference type="Pfam" id="PF02719"/>
    </source>
</evidence>
<name>A0A841ZAH7_9LIST</name>
<comment type="caution">
    <text evidence="3">The sequence shown here is derived from an EMBL/GenBank/DDBJ whole genome shotgun (WGS) entry which is preliminary data.</text>
</comment>
<gene>
    <name evidence="3" type="ORF">HB943_14810</name>
</gene>
<dbReference type="Gene3D" id="3.40.50.720">
    <property type="entry name" value="NAD(P)-binding Rossmann-like Domain"/>
    <property type="match status" value="2"/>
</dbReference>
<evidence type="ECO:0000313" key="4">
    <source>
        <dbReference type="Proteomes" id="UP000564536"/>
    </source>
</evidence>
<evidence type="ECO:0000256" key="1">
    <source>
        <dbReference type="ARBA" id="ARBA00007430"/>
    </source>
</evidence>
<feature type="domain" description="Polysaccharide biosynthesis protein CapD-like" evidence="2">
    <location>
        <begin position="146"/>
        <end position="420"/>
    </location>
</feature>
<sequence>MSQYEKRTLLLGAGEASQLLIPYFHTNKTRNLKLIGLLDDRMDIQYVEGLPILGGLKDIGQIVTDYAVEYLVLAIPSLKGHKKIEVLEACSKAGVQTEIMPDIGAIIRGEGSIQAMEKLDYKDLLDREEATLDYDKLKIDFFQKKVLITGAGGSIGSEIVRQLIRCEPAEILLVGHGENSIFNILQEMTRLTEIPLIPIIADIQDKHRLEEVFEDYRPDIVYHAAAHKHVPMMEVNIREAVKNNIMGTKNLVDVSEYYDVERFIMISTDKSVEPTSVMGATKKIAEWIVQAKNDRPNVGVYSVVRFGNVLGSRGSAIPLFWEQIKSDQTITITHPDMERYFMTIPEASQLVIEAGMLAMGGEVFILKMGDSQKIVDIVYKLAVLAGKRKEQLDIQFIGLRDGEKIREELFEIEEIETASDTFMKFYCGQSKVPNRIYEIEDWNQFFAWKSEKDIRKELLQIASEKIKLTKEPI</sequence>
<reference evidence="3 4" key="1">
    <citation type="submission" date="2020-03" db="EMBL/GenBank/DDBJ databases">
        <title>Soil Listeria distribution.</title>
        <authorList>
            <person name="Liao J."/>
            <person name="Wiedmann M."/>
        </authorList>
    </citation>
    <scope>NUCLEOTIDE SEQUENCE [LARGE SCALE GENOMIC DNA]</scope>
    <source>
        <strain evidence="3 4">FSL L7-1523</strain>
    </source>
</reference>
<dbReference type="InterPro" id="IPR036291">
    <property type="entry name" value="NAD(P)-bd_dom_sf"/>
</dbReference>
<dbReference type="CDD" id="cd05237">
    <property type="entry name" value="UDP_invert_4-6DH_SDR_e"/>
    <property type="match status" value="1"/>
</dbReference>
<dbReference type="RefSeq" id="WP_185427278.1">
    <property type="nucleotide sequence ID" value="NZ_JAARRL010000032.1"/>
</dbReference>
<accession>A0A841ZAH7</accession>
<protein>
    <submittedName>
        <fullName evidence="3">Polysaccharide biosynthesis protein</fullName>
    </submittedName>
</protein>
<proteinExistence type="inferred from homology"/>
<dbReference type="Proteomes" id="UP000564536">
    <property type="component" value="Unassembled WGS sequence"/>
</dbReference>
<dbReference type="EMBL" id="JAARRL010000032">
    <property type="protein sequence ID" value="MBC1501869.1"/>
    <property type="molecule type" value="Genomic_DNA"/>
</dbReference>
<dbReference type="SUPFAM" id="SSF51735">
    <property type="entry name" value="NAD(P)-binding Rossmann-fold domains"/>
    <property type="match status" value="2"/>
</dbReference>
<comment type="similarity">
    <text evidence="1">Belongs to the polysaccharide synthase family.</text>
</comment>
<evidence type="ECO:0000313" key="3">
    <source>
        <dbReference type="EMBL" id="MBC1501869.1"/>
    </source>
</evidence>
<dbReference type="InterPro" id="IPR003869">
    <property type="entry name" value="Polysac_CapD-like"/>
</dbReference>
<dbReference type="PANTHER" id="PTHR43318:SF1">
    <property type="entry name" value="POLYSACCHARIDE BIOSYNTHESIS PROTEIN EPSC-RELATED"/>
    <property type="match status" value="1"/>
</dbReference>
<organism evidence="3 4">
    <name type="scientific">Listeria weihenstephanensis</name>
    <dbReference type="NCBI Taxonomy" id="1006155"/>
    <lineage>
        <taxon>Bacteria</taxon>
        <taxon>Bacillati</taxon>
        <taxon>Bacillota</taxon>
        <taxon>Bacilli</taxon>
        <taxon>Bacillales</taxon>
        <taxon>Listeriaceae</taxon>
        <taxon>Listeria</taxon>
    </lineage>
</organism>
<dbReference type="Pfam" id="PF02719">
    <property type="entry name" value="Polysacc_synt_2"/>
    <property type="match status" value="1"/>
</dbReference>
<dbReference type="PANTHER" id="PTHR43318">
    <property type="entry name" value="UDP-N-ACETYLGLUCOSAMINE 4,6-DEHYDRATASE"/>
    <property type="match status" value="1"/>
</dbReference>